<name>A0ACC1T4U3_9APHY</name>
<dbReference type="Proteomes" id="UP001148662">
    <property type="component" value="Unassembled WGS sequence"/>
</dbReference>
<gene>
    <name evidence="1" type="ORF">NM688_g3690</name>
</gene>
<organism evidence="1 2">
    <name type="scientific">Phlebia brevispora</name>
    <dbReference type="NCBI Taxonomy" id="194682"/>
    <lineage>
        <taxon>Eukaryota</taxon>
        <taxon>Fungi</taxon>
        <taxon>Dikarya</taxon>
        <taxon>Basidiomycota</taxon>
        <taxon>Agaricomycotina</taxon>
        <taxon>Agaricomycetes</taxon>
        <taxon>Polyporales</taxon>
        <taxon>Meruliaceae</taxon>
        <taxon>Phlebia</taxon>
    </lineage>
</organism>
<keyword evidence="2" id="KW-1185">Reference proteome</keyword>
<evidence type="ECO:0000313" key="2">
    <source>
        <dbReference type="Proteomes" id="UP001148662"/>
    </source>
</evidence>
<dbReference type="EMBL" id="JANHOG010000556">
    <property type="protein sequence ID" value="KAJ3553295.1"/>
    <property type="molecule type" value="Genomic_DNA"/>
</dbReference>
<accession>A0ACC1T4U3</accession>
<protein>
    <submittedName>
        <fullName evidence="1">Uncharacterized protein</fullName>
    </submittedName>
</protein>
<proteinExistence type="predicted"/>
<comment type="caution">
    <text evidence="1">The sequence shown here is derived from an EMBL/GenBank/DDBJ whole genome shotgun (WGS) entry which is preliminary data.</text>
</comment>
<reference evidence="1" key="1">
    <citation type="submission" date="2022-07" db="EMBL/GenBank/DDBJ databases">
        <title>Genome Sequence of Phlebia brevispora.</title>
        <authorList>
            <person name="Buettner E."/>
        </authorList>
    </citation>
    <scope>NUCLEOTIDE SEQUENCE</scope>
    <source>
        <strain evidence="1">MPL23</strain>
    </source>
</reference>
<sequence>MSSLDSQETLRAVDPSPTPLSRHGSLTNHHERTRALPPLSIPPSLPTLPSESLLRRTTSALDRTDRKKFSTSSNITVRGESSTLPPVLKPPNTTTAVTTAPVFHDSPIESGSAISRTNSSGSAHTNGVTFSRPASISVSALSGLQQQHESKARHRILASNAVESPSPVSVRSPMSGSETERPRTIASRVRTSLDRSAMEDSTNHSRASTLTSTRRTRSRTVTSVTEIFAHAKD</sequence>
<evidence type="ECO:0000313" key="1">
    <source>
        <dbReference type="EMBL" id="KAJ3553295.1"/>
    </source>
</evidence>